<feature type="region of interest" description="Disordered" evidence="1">
    <location>
        <begin position="54"/>
        <end position="85"/>
    </location>
</feature>
<protein>
    <submittedName>
        <fullName evidence="3">Uncharacterized protein</fullName>
    </submittedName>
</protein>
<dbReference type="AlphaFoldDB" id="A0A5N0UUV7"/>
<feature type="transmembrane region" description="Helical" evidence="2">
    <location>
        <begin position="27"/>
        <end position="45"/>
    </location>
</feature>
<accession>A0A5N0UUV7</accession>
<keyword evidence="2" id="KW-0472">Membrane</keyword>
<keyword evidence="4" id="KW-1185">Reference proteome</keyword>
<reference evidence="3" key="1">
    <citation type="submission" date="2019-09" db="EMBL/GenBank/DDBJ databases">
        <authorList>
            <person name="Teo W.F.A."/>
            <person name="Duangmal K."/>
        </authorList>
    </citation>
    <scope>NUCLEOTIDE SEQUENCE [LARGE SCALE GENOMIC DNA]</scope>
    <source>
        <strain evidence="3">K81G1</strain>
    </source>
</reference>
<gene>
    <name evidence="3" type="ORF">FPZ12_033225</name>
</gene>
<keyword evidence="2" id="KW-0812">Transmembrane</keyword>
<keyword evidence="2" id="KW-1133">Transmembrane helix</keyword>
<dbReference type="Proteomes" id="UP000319769">
    <property type="component" value="Unassembled WGS sequence"/>
</dbReference>
<organism evidence="3 4">
    <name type="scientific">Amycolatopsis acidicola</name>
    <dbReference type="NCBI Taxonomy" id="2596893"/>
    <lineage>
        <taxon>Bacteria</taxon>
        <taxon>Bacillati</taxon>
        <taxon>Actinomycetota</taxon>
        <taxon>Actinomycetes</taxon>
        <taxon>Pseudonocardiales</taxon>
        <taxon>Pseudonocardiaceae</taxon>
        <taxon>Amycolatopsis</taxon>
    </lineage>
</organism>
<evidence type="ECO:0000313" key="4">
    <source>
        <dbReference type="Proteomes" id="UP000319769"/>
    </source>
</evidence>
<feature type="compositionally biased region" description="Low complexity" evidence="1">
    <location>
        <begin position="54"/>
        <end position="69"/>
    </location>
</feature>
<evidence type="ECO:0000256" key="1">
    <source>
        <dbReference type="SAM" id="MobiDB-lite"/>
    </source>
</evidence>
<comment type="caution">
    <text evidence="3">The sequence shown here is derived from an EMBL/GenBank/DDBJ whole genome shotgun (WGS) entry which is preliminary data.</text>
</comment>
<dbReference type="OrthoDB" id="3638805at2"/>
<proteinExistence type="predicted"/>
<dbReference type="RefSeq" id="WP_144749953.1">
    <property type="nucleotide sequence ID" value="NZ_VMNW02000070.1"/>
</dbReference>
<feature type="compositionally biased region" description="Acidic residues" evidence="1">
    <location>
        <begin position="70"/>
        <end position="85"/>
    </location>
</feature>
<sequence>MLVLILIVLSMASLVTGVVIDEMVLVDIAFGLSVVGLAVVVFGWWRRRRSARSADAAESAESVESVESAESVESEVDDEVEPEPEVEEPALVVVLPGRRRYHTPECEKVAEVESEELTLDEARDEGFSACSLCHPEPVAALSV</sequence>
<dbReference type="EMBL" id="VMNW02000070">
    <property type="protein sequence ID" value="KAA9153987.1"/>
    <property type="molecule type" value="Genomic_DNA"/>
</dbReference>
<name>A0A5N0UUV7_9PSEU</name>
<evidence type="ECO:0000313" key="3">
    <source>
        <dbReference type="EMBL" id="KAA9153987.1"/>
    </source>
</evidence>
<evidence type="ECO:0000256" key="2">
    <source>
        <dbReference type="SAM" id="Phobius"/>
    </source>
</evidence>